<feature type="signal peptide" evidence="1">
    <location>
        <begin position="1"/>
        <end position="24"/>
    </location>
</feature>
<dbReference type="Proteomes" id="UP000316304">
    <property type="component" value="Unassembled WGS sequence"/>
</dbReference>
<evidence type="ECO:0000313" key="2">
    <source>
        <dbReference type="EMBL" id="TWU21116.1"/>
    </source>
</evidence>
<comment type="caution">
    <text evidence="2">The sequence shown here is derived from an EMBL/GenBank/DDBJ whole genome shotgun (WGS) entry which is preliminary data.</text>
</comment>
<keyword evidence="3" id="KW-1185">Reference proteome</keyword>
<evidence type="ECO:0008006" key="4">
    <source>
        <dbReference type="Google" id="ProtNLM"/>
    </source>
</evidence>
<gene>
    <name evidence="2" type="ORF">Pla52o_41500</name>
</gene>
<name>A0A5C6CCH4_9BACT</name>
<organism evidence="2 3">
    <name type="scientific">Novipirellula galeiformis</name>
    <dbReference type="NCBI Taxonomy" id="2528004"/>
    <lineage>
        <taxon>Bacteria</taxon>
        <taxon>Pseudomonadati</taxon>
        <taxon>Planctomycetota</taxon>
        <taxon>Planctomycetia</taxon>
        <taxon>Pirellulales</taxon>
        <taxon>Pirellulaceae</taxon>
        <taxon>Novipirellula</taxon>
    </lineage>
</organism>
<keyword evidence="1" id="KW-0732">Signal</keyword>
<dbReference type="AlphaFoldDB" id="A0A5C6CCH4"/>
<accession>A0A5C6CCH4</accession>
<dbReference type="RefSeq" id="WP_146596227.1">
    <property type="nucleotide sequence ID" value="NZ_SJPT01000007.1"/>
</dbReference>
<protein>
    <recommendedName>
        <fullName evidence="4">PEP-CTERM protein-sorting domain-containing protein</fullName>
    </recommendedName>
</protein>
<evidence type="ECO:0000313" key="3">
    <source>
        <dbReference type="Proteomes" id="UP000316304"/>
    </source>
</evidence>
<reference evidence="2 3" key="1">
    <citation type="submission" date="2019-02" db="EMBL/GenBank/DDBJ databases">
        <title>Deep-cultivation of Planctomycetes and their phenomic and genomic characterization uncovers novel biology.</title>
        <authorList>
            <person name="Wiegand S."/>
            <person name="Jogler M."/>
            <person name="Boedeker C."/>
            <person name="Pinto D."/>
            <person name="Vollmers J."/>
            <person name="Rivas-Marin E."/>
            <person name="Kohn T."/>
            <person name="Peeters S.H."/>
            <person name="Heuer A."/>
            <person name="Rast P."/>
            <person name="Oberbeckmann S."/>
            <person name="Bunk B."/>
            <person name="Jeske O."/>
            <person name="Meyerdierks A."/>
            <person name="Storesund J.E."/>
            <person name="Kallscheuer N."/>
            <person name="Luecker S."/>
            <person name="Lage O.M."/>
            <person name="Pohl T."/>
            <person name="Merkel B.J."/>
            <person name="Hornburger P."/>
            <person name="Mueller R.-W."/>
            <person name="Bruemmer F."/>
            <person name="Labrenz M."/>
            <person name="Spormann A.M."/>
            <person name="Op Den Camp H."/>
            <person name="Overmann J."/>
            <person name="Amann R."/>
            <person name="Jetten M.S.M."/>
            <person name="Mascher T."/>
            <person name="Medema M.H."/>
            <person name="Devos D.P."/>
            <person name="Kaster A.-K."/>
            <person name="Ovreas L."/>
            <person name="Rohde M."/>
            <person name="Galperin M.Y."/>
            <person name="Jogler C."/>
        </authorList>
    </citation>
    <scope>NUCLEOTIDE SEQUENCE [LARGE SCALE GENOMIC DNA]</scope>
    <source>
        <strain evidence="2 3">Pla52o</strain>
    </source>
</reference>
<dbReference type="OrthoDB" id="291979at2"/>
<sequence length="295" mass="29821" precursor="true">MNINVKTFLASSVLAFFVAATSHAASVFPTVIDSGPYDSVENGLRFSVSGFYSDQTDVVPPFGPNGVDISQSDELLLFYKLSSNDGGAGENQLGLVLSADVDFGDASLVRSAVGGTNGSIAELFAGQLAGFTQQASAAVALVSGNFAAVGPLSNYGAFQSAFATAKVEALLDFGTSSISGTFNLNSVDLFAGLNVLESSSDWTPTSFIPVNLPQLGPGPGSYDFGLTAANFTSPATGLSFAGGIVGQDNIAAGGSSSSLGAVNPIPEPASMLTLLGCVTGACAMGRRRRKALKAA</sequence>
<proteinExistence type="predicted"/>
<evidence type="ECO:0000256" key="1">
    <source>
        <dbReference type="SAM" id="SignalP"/>
    </source>
</evidence>
<dbReference type="EMBL" id="SJPT01000007">
    <property type="protein sequence ID" value="TWU21116.1"/>
    <property type="molecule type" value="Genomic_DNA"/>
</dbReference>
<feature type="chain" id="PRO_5022697561" description="PEP-CTERM protein-sorting domain-containing protein" evidence="1">
    <location>
        <begin position="25"/>
        <end position="295"/>
    </location>
</feature>